<evidence type="ECO:0000313" key="5">
    <source>
        <dbReference type="Proteomes" id="UP000627292"/>
    </source>
</evidence>
<dbReference type="RefSeq" id="WP_188951664.1">
    <property type="nucleotide sequence ID" value="NZ_BMIB01000002.1"/>
</dbReference>
<evidence type="ECO:0000256" key="1">
    <source>
        <dbReference type="ARBA" id="ARBA00022737"/>
    </source>
</evidence>
<dbReference type="GO" id="GO:0004842">
    <property type="term" value="F:ubiquitin-protein transferase activity"/>
    <property type="evidence" value="ECO:0007669"/>
    <property type="project" value="TreeGrafter"/>
</dbReference>
<dbReference type="GO" id="GO:0085020">
    <property type="term" value="P:protein K6-linked ubiquitination"/>
    <property type="evidence" value="ECO:0007669"/>
    <property type="project" value="TreeGrafter"/>
</dbReference>
<evidence type="ECO:0000256" key="2">
    <source>
        <dbReference type="ARBA" id="ARBA00023043"/>
    </source>
</evidence>
<reference evidence="4" key="1">
    <citation type="journal article" date="2014" name="Int. J. Syst. Evol. Microbiol.">
        <title>Complete genome sequence of Corynebacterium casei LMG S-19264T (=DSM 44701T), isolated from a smear-ripened cheese.</title>
        <authorList>
            <consortium name="US DOE Joint Genome Institute (JGI-PGF)"/>
            <person name="Walter F."/>
            <person name="Albersmeier A."/>
            <person name="Kalinowski J."/>
            <person name="Ruckert C."/>
        </authorList>
    </citation>
    <scope>NUCLEOTIDE SEQUENCE</scope>
    <source>
        <strain evidence="4">CGMCC 1.15290</strain>
    </source>
</reference>
<dbReference type="AlphaFoldDB" id="A0A917IUN7"/>
<dbReference type="InterPro" id="IPR002110">
    <property type="entry name" value="Ankyrin_rpt"/>
</dbReference>
<keyword evidence="5" id="KW-1185">Reference proteome</keyword>
<dbReference type="Proteomes" id="UP000627292">
    <property type="component" value="Unassembled WGS sequence"/>
</dbReference>
<dbReference type="PROSITE" id="PS50088">
    <property type="entry name" value="ANK_REPEAT"/>
    <property type="match status" value="2"/>
</dbReference>
<reference evidence="4" key="2">
    <citation type="submission" date="2020-09" db="EMBL/GenBank/DDBJ databases">
        <authorList>
            <person name="Sun Q."/>
            <person name="Zhou Y."/>
        </authorList>
    </citation>
    <scope>NUCLEOTIDE SEQUENCE</scope>
    <source>
        <strain evidence="4">CGMCC 1.15290</strain>
    </source>
</reference>
<dbReference type="PANTHER" id="PTHR24171">
    <property type="entry name" value="ANKYRIN REPEAT DOMAIN-CONTAINING PROTEIN 39-RELATED"/>
    <property type="match status" value="1"/>
</dbReference>
<evidence type="ECO:0000313" key="4">
    <source>
        <dbReference type="EMBL" id="GGH65001.1"/>
    </source>
</evidence>
<dbReference type="PROSITE" id="PS50297">
    <property type="entry name" value="ANK_REP_REGION"/>
    <property type="match status" value="2"/>
</dbReference>
<organism evidence="4 5">
    <name type="scientific">Filimonas zeae</name>
    <dbReference type="NCBI Taxonomy" id="1737353"/>
    <lineage>
        <taxon>Bacteria</taxon>
        <taxon>Pseudomonadati</taxon>
        <taxon>Bacteroidota</taxon>
        <taxon>Chitinophagia</taxon>
        <taxon>Chitinophagales</taxon>
        <taxon>Chitinophagaceae</taxon>
        <taxon>Filimonas</taxon>
    </lineage>
</organism>
<dbReference type="PANTHER" id="PTHR24171:SF8">
    <property type="entry name" value="BRCA1-ASSOCIATED RING DOMAIN PROTEIN 1"/>
    <property type="match status" value="1"/>
</dbReference>
<protein>
    <recommendedName>
        <fullName evidence="6">Ankyrin repeat domain-containing protein</fullName>
    </recommendedName>
</protein>
<keyword evidence="2 3" id="KW-0040">ANK repeat</keyword>
<dbReference type="SUPFAM" id="SSF48403">
    <property type="entry name" value="Ankyrin repeat"/>
    <property type="match status" value="1"/>
</dbReference>
<gene>
    <name evidence="4" type="ORF">GCM10011379_17670</name>
</gene>
<keyword evidence="1" id="KW-0677">Repeat</keyword>
<dbReference type="Pfam" id="PF12796">
    <property type="entry name" value="Ank_2"/>
    <property type="match status" value="1"/>
</dbReference>
<evidence type="ECO:0008006" key="6">
    <source>
        <dbReference type="Google" id="ProtNLM"/>
    </source>
</evidence>
<evidence type="ECO:0000256" key="3">
    <source>
        <dbReference type="PROSITE-ProRule" id="PRU00023"/>
    </source>
</evidence>
<dbReference type="SMART" id="SM00248">
    <property type="entry name" value="ANK"/>
    <property type="match status" value="2"/>
</dbReference>
<name>A0A917IUN7_9BACT</name>
<proteinExistence type="predicted"/>
<feature type="repeat" description="ANK" evidence="3">
    <location>
        <begin position="54"/>
        <end position="86"/>
    </location>
</feature>
<comment type="caution">
    <text evidence="4">The sequence shown here is derived from an EMBL/GenBank/DDBJ whole genome shotgun (WGS) entry which is preliminary data.</text>
</comment>
<dbReference type="EMBL" id="BMIB01000002">
    <property type="protein sequence ID" value="GGH65001.1"/>
    <property type="molecule type" value="Genomic_DNA"/>
</dbReference>
<sequence length="155" mass="16677">MKTTLLATLFTIAVSVSGFSQKTLGVFDAVKLNDSTTLATCLHYGLKANTTSFYGNTLLMEAARNHSYAAATLLLAHGAKVDARNELGNTALMEATLRGDERMAEMLLQAGANMSIVNRAGETAVTIAEGFEKTAVASLFNNQDQHTKDRYAKLR</sequence>
<accession>A0A917IUN7</accession>
<dbReference type="Gene3D" id="1.25.40.20">
    <property type="entry name" value="Ankyrin repeat-containing domain"/>
    <property type="match status" value="1"/>
</dbReference>
<feature type="repeat" description="ANK" evidence="3">
    <location>
        <begin position="87"/>
        <end position="119"/>
    </location>
</feature>
<dbReference type="InterPro" id="IPR036770">
    <property type="entry name" value="Ankyrin_rpt-contain_sf"/>
</dbReference>